<dbReference type="AlphaFoldDB" id="A0A8H3AQ67"/>
<evidence type="ECO:0000313" key="2">
    <source>
        <dbReference type="Proteomes" id="UP000663841"/>
    </source>
</evidence>
<name>A0A8H3AQ67_9AGAM</name>
<protein>
    <submittedName>
        <fullName evidence="1">Uncharacterized protein</fullName>
    </submittedName>
</protein>
<sequence length="483" mass="55538">MSIPPGASYQASNTYVKFKRHLLNLEAPVRIQFKEEWKSGNSLHDWYQRRSSHAIATMELRRERNAPFFHQYIILKLLDDCFFRIDRRQQPDENTPLDCIYEQGVEACDTIEEVTSFEDTSYSPSDCLVGVQFRDGIPLERVLKILWAIHQHPSARVYTLQRYNCYFAAQTIISLAAKSDRHFHPDRLDNISHSYNELGQVLSTHRWIPYNPPDSKSRLPLALFHLFQRFRGCDQGFHNMCLTHFQSCLLCTREQRPYAFSSPSMTFNASGRNSNKPDRPVGFSDVILSRVHISLTGFWRDALAAALKVHVQVANTRRTGTKPPPPQLDHTTRREWTQCVREALQQCAKELDPIVQCTLDCPTWDLSLTPEMDAEKITHFRRMNNWVEVVVAFFESEYDQLEEAVKAEVQTCLSEDSRLDPSLYSKMYFGSPSGQTVPSDLQNKQPVSHISSENALTLNVCVVETFVSSIMVVPTSRKKVNPA</sequence>
<dbReference type="EMBL" id="CAJMWW010000093">
    <property type="protein sequence ID" value="CAE6440626.1"/>
    <property type="molecule type" value="Genomic_DNA"/>
</dbReference>
<accession>A0A8H3AQ67</accession>
<comment type="caution">
    <text evidence="1">The sequence shown here is derived from an EMBL/GenBank/DDBJ whole genome shotgun (WGS) entry which is preliminary data.</text>
</comment>
<gene>
    <name evidence="1" type="ORF">RDB_LOCUS95378</name>
</gene>
<dbReference type="Proteomes" id="UP000663841">
    <property type="component" value="Unassembled WGS sequence"/>
</dbReference>
<evidence type="ECO:0000313" key="1">
    <source>
        <dbReference type="EMBL" id="CAE6440626.1"/>
    </source>
</evidence>
<reference evidence="1" key="1">
    <citation type="submission" date="2021-01" db="EMBL/GenBank/DDBJ databases">
        <authorList>
            <person name="Kaushik A."/>
        </authorList>
    </citation>
    <scope>NUCLEOTIDE SEQUENCE</scope>
    <source>
        <strain evidence="1">AG3-T5</strain>
    </source>
</reference>
<proteinExistence type="predicted"/>
<organism evidence="1 2">
    <name type="scientific">Rhizoctonia solani</name>
    <dbReference type="NCBI Taxonomy" id="456999"/>
    <lineage>
        <taxon>Eukaryota</taxon>
        <taxon>Fungi</taxon>
        <taxon>Dikarya</taxon>
        <taxon>Basidiomycota</taxon>
        <taxon>Agaricomycotina</taxon>
        <taxon>Agaricomycetes</taxon>
        <taxon>Cantharellales</taxon>
        <taxon>Ceratobasidiaceae</taxon>
        <taxon>Rhizoctonia</taxon>
    </lineage>
</organism>